<dbReference type="EMBL" id="CAFBMY010000133">
    <property type="protein sequence ID" value="CAB4930297.1"/>
    <property type="molecule type" value="Genomic_DNA"/>
</dbReference>
<dbReference type="EMBL" id="CAFBOJ010000153">
    <property type="protein sequence ID" value="CAB4988548.1"/>
    <property type="molecule type" value="Genomic_DNA"/>
</dbReference>
<dbReference type="AlphaFoldDB" id="A0A6J6LJA8"/>
<accession>A0A6J6LJA8</accession>
<gene>
    <name evidence="1" type="ORF">UFOPK2254_00794</name>
    <name evidence="2" type="ORF">UFOPK2907_01307</name>
    <name evidence="3" type="ORF">UFOPK3197_00400</name>
    <name evidence="4" type="ORF">UFOPK3707_00820</name>
    <name evidence="5" type="ORF">UFOPK3937_01163</name>
</gene>
<evidence type="ECO:0000313" key="3">
    <source>
        <dbReference type="EMBL" id="CAB4824225.1"/>
    </source>
</evidence>
<protein>
    <submittedName>
        <fullName evidence="1">Unannotated protein</fullName>
    </submittedName>
</protein>
<sequence>MTSLGRWDVPESAFSAHISRAVTLTLGLISGIAATTHSTAAAPDISLFMAIMVSYGRLREMPPVSKVMPLPTKTTCGQFLEPFGA</sequence>
<name>A0A6J6LJA8_9ZZZZ</name>
<evidence type="ECO:0000313" key="5">
    <source>
        <dbReference type="EMBL" id="CAB4988548.1"/>
    </source>
</evidence>
<evidence type="ECO:0000313" key="2">
    <source>
        <dbReference type="EMBL" id="CAB4783342.1"/>
    </source>
</evidence>
<proteinExistence type="predicted"/>
<organism evidence="1">
    <name type="scientific">freshwater metagenome</name>
    <dbReference type="NCBI Taxonomy" id="449393"/>
    <lineage>
        <taxon>unclassified sequences</taxon>
        <taxon>metagenomes</taxon>
        <taxon>ecological metagenomes</taxon>
    </lineage>
</organism>
<evidence type="ECO:0000313" key="1">
    <source>
        <dbReference type="EMBL" id="CAB4661782.1"/>
    </source>
</evidence>
<dbReference type="EMBL" id="CAEZZR010000154">
    <property type="protein sequence ID" value="CAB4783342.1"/>
    <property type="molecule type" value="Genomic_DNA"/>
</dbReference>
<reference evidence="1" key="1">
    <citation type="submission" date="2020-05" db="EMBL/GenBank/DDBJ databases">
        <authorList>
            <person name="Chiriac C."/>
            <person name="Salcher M."/>
            <person name="Ghai R."/>
            <person name="Kavagutti S V."/>
        </authorList>
    </citation>
    <scope>NUCLEOTIDE SEQUENCE</scope>
</reference>
<dbReference type="EMBL" id="CAEZWO010000070">
    <property type="protein sequence ID" value="CAB4661782.1"/>
    <property type="molecule type" value="Genomic_DNA"/>
</dbReference>
<evidence type="ECO:0000313" key="4">
    <source>
        <dbReference type="EMBL" id="CAB4930297.1"/>
    </source>
</evidence>
<dbReference type="EMBL" id="CAFABI010000030">
    <property type="protein sequence ID" value="CAB4824225.1"/>
    <property type="molecule type" value="Genomic_DNA"/>
</dbReference>